<reference evidence="1" key="1">
    <citation type="submission" date="2019-10" db="EMBL/GenBank/DDBJ databases">
        <authorList>
            <consortium name="DOE Joint Genome Institute"/>
            <person name="Kuo A."/>
            <person name="Miyauchi S."/>
            <person name="Kiss E."/>
            <person name="Drula E."/>
            <person name="Kohler A."/>
            <person name="Sanchez-Garcia M."/>
            <person name="Andreopoulos B."/>
            <person name="Barry K.W."/>
            <person name="Bonito G."/>
            <person name="Buee M."/>
            <person name="Carver A."/>
            <person name="Chen C."/>
            <person name="Cichocki N."/>
            <person name="Clum A."/>
            <person name="Culley D."/>
            <person name="Crous P.W."/>
            <person name="Fauchery L."/>
            <person name="Girlanda M."/>
            <person name="Hayes R."/>
            <person name="Keri Z."/>
            <person name="LaButti K."/>
            <person name="Lipzen A."/>
            <person name="Lombard V."/>
            <person name="Magnuson J."/>
            <person name="Maillard F."/>
            <person name="Morin E."/>
            <person name="Murat C."/>
            <person name="Nolan M."/>
            <person name="Ohm R."/>
            <person name="Pangilinan J."/>
            <person name="Pereira M."/>
            <person name="Perotto S."/>
            <person name="Peter M."/>
            <person name="Riley R."/>
            <person name="Sitrit Y."/>
            <person name="Stielow B."/>
            <person name="Szollosi G."/>
            <person name="Zifcakova L."/>
            <person name="Stursova M."/>
            <person name="Spatafora J.W."/>
            <person name="Tedersoo L."/>
            <person name="Vaario L.-M."/>
            <person name="Yamada A."/>
            <person name="Yan M."/>
            <person name="Wang P."/>
            <person name="Xu J."/>
            <person name="Bruns T."/>
            <person name="Baldrian P."/>
            <person name="Vilgalys R."/>
            <person name="Henrissat B."/>
            <person name="Grigoriev I.V."/>
            <person name="Hibbett D."/>
            <person name="Nagy L.G."/>
            <person name="Martin F.M."/>
        </authorList>
    </citation>
    <scope>NUCLEOTIDE SEQUENCE</scope>
    <source>
        <strain evidence="1">Prilba</strain>
    </source>
</reference>
<gene>
    <name evidence="1" type="ORF">DFH94DRAFT_768951</name>
</gene>
<dbReference type="PANTHER" id="PTHR42057">
    <property type="entry name" value="F-BOX DOMAIN PROTEIN (AFU_ORTHOLOGUE AFUA_4G00200)"/>
    <property type="match status" value="1"/>
</dbReference>
<sequence>MTLVRQCIIEFLKNSTFLPSATTVLPMSVRKRLPILPVDVIYPIVELLALDFDIENLDHYVRSQRRLRREYYSKELLNLRIVSREFCRIVSPRLFRTVRITHTVASITGFLAIIQSPRVRHCVHVVKYEYWDPEPHRYEIIDPAVVSERSDDPEEIRLMLSHALSRLHELPSLRALSIRFGEIVPSLSERDRIREDLSYVLDALISLSASLTRPLESLSLTRLPPIHLPQYDHPAIRALRAHLSFFEIHSSATDSWSSLIVPTPPRQGPMSSCEPFYYHTLPRRLLPPPGPATGLENLESLSLCFSDPIGIYYFTYSFAELHFPRLRVLRLQHAQFSDARDAERFVAQHGETLLELHLLHCQIAVALDHNVLLLDAADAAAAAAAGAAAANGEGESEPVEDDADASSAGWPAVTRPWSDIYFEFANKLERLVSLEVMDAWWVSFPDKYVAYAPGEMMQFMEEGREEDNRALEMFRQTVMDRARKLGIEYEPVFPIRDEVELICDCH</sequence>
<evidence type="ECO:0000313" key="1">
    <source>
        <dbReference type="EMBL" id="KAF8471327.1"/>
    </source>
</evidence>
<dbReference type="Proteomes" id="UP000759537">
    <property type="component" value="Unassembled WGS sequence"/>
</dbReference>
<evidence type="ECO:0008006" key="3">
    <source>
        <dbReference type="Google" id="ProtNLM"/>
    </source>
</evidence>
<protein>
    <recommendedName>
        <fullName evidence="3">F-box domain-containing protein</fullName>
    </recommendedName>
</protein>
<reference evidence="1" key="2">
    <citation type="journal article" date="2020" name="Nat. Commun.">
        <title>Large-scale genome sequencing of mycorrhizal fungi provides insights into the early evolution of symbiotic traits.</title>
        <authorList>
            <person name="Miyauchi S."/>
            <person name="Kiss E."/>
            <person name="Kuo A."/>
            <person name="Drula E."/>
            <person name="Kohler A."/>
            <person name="Sanchez-Garcia M."/>
            <person name="Morin E."/>
            <person name="Andreopoulos B."/>
            <person name="Barry K.W."/>
            <person name="Bonito G."/>
            <person name="Buee M."/>
            <person name="Carver A."/>
            <person name="Chen C."/>
            <person name="Cichocki N."/>
            <person name="Clum A."/>
            <person name="Culley D."/>
            <person name="Crous P.W."/>
            <person name="Fauchery L."/>
            <person name="Girlanda M."/>
            <person name="Hayes R.D."/>
            <person name="Keri Z."/>
            <person name="LaButti K."/>
            <person name="Lipzen A."/>
            <person name="Lombard V."/>
            <person name="Magnuson J."/>
            <person name="Maillard F."/>
            <person name="Murat C."/>
            <person name="Nolan M."/>
            <person name="Ohm R.A."/>
            <person name="Pangilinan J."/>
            <person name="Pereira M.F."/>
            <person name="Perotto S."/>
            <person name="Peter M."/>
            <person name="Pfister S."/>
            <person name="Riley R."/>
            <person name="Sitrit Y."/>
            <person name="Stielow J.B."/>
            <person name="Szollosi G."/>
            <person name="Zifcakova L."/>
            <person name="Stursova M."/>
            <person name="Spatafora J.W."/>
            <person name="Tedersoo L."/>
            <person name="Vaario L.M."/>
            <person name="Yamada A."/>
            <person name="Yan M."/>
            <person name="Wang P."/>
            <person name="Xu J."/>
            <person name="Bruns T."/>
            <person name="Baldrian P."/>
            <person name="Vilgalys R."/>
            <person name="Dunand C."/>
            <person name="Henrissat B."/>
            <person name="Grigoriev I.V."/>
            <person name="Hibbett D."/>
            <person name="Nagy L.G."/>
            <person name="Martin F.M."/>
        </authorList>
    </citation>
    <scope>NUCLEOTIDE SEQUENCE</scope>
    <source>
        <strain evidence="1">Prilba</strain>
    </source>
</reference>
<dbReference type="PANTHER" id="PTHR42057:SF2">
    <property type="entry name" value="F-BOX DOMAIN PROTEIN (AFU_ORTHOLOGUE AFUA_4G00200)-RELATED"/>
    <property type="match status" value="1"/>
</dbReference>
<name>A0A9P5JY61_9AGAM</name>
<organism evidence="1 2">
    <name type="scientific">Russula ochroleuca</name>
    <dbReference type="NCBI Taxonomy" id="152965"/>
    <lineage>
        <taxon>Eukaryota</taxon>
        <taxon>Fungi</taxon>
        <taxon>Dikarya</taxon>
        <taxon>Basidiomycota</taxon>
        <taxon>Agaricomycotina</taxon>
        <taxon>Agaricomycetes</taxon>
        <taxon>Russulales</taxon>
        <taxon>Russulaceae</taxon>
        <taxon>Russula</taxon>
    </lineage>
</organism>
<dbReference type="AlphaFoldDB" id="A0A9P5JY61"/>
<evidence type="ECO:0000313" key="2">
    <source>
        <dbReference type="Proteomes" id="UP000759537"/>
    </source>
</evidence>
<accession>A0A9P5JY61</accession>
<comment type="caution">
    <text evidence="1">The sequence shown here is derived from an EMBL/GenBank/DDBJ whole genome shotgun (WGS) entry which is preliminary data.</text>
</comment>
<dbReference type="EMBL" id="WHVB01000023">
    <property type="protein sequence ID" value="KAF8471327.1"/>
    <property type="molecule type" value="Genomic_DNA"/>
</dbReference>
<proteinExistence type="predicted"/>
<dbReference type="OrthoDB" id="3140657at2759"/>
<keyword evidence="2" id="KW-1185">Reference proteome</keyword>